<organism evidence="2 3">
    <name type="scientific">Galeopterus variegatus</name>
    <name type="common">Malayan flying lemur</name>
    <name type="synonym">Cynocephalus variegatus</name>
    <dbReference type="NCBI Taxonomy" id="482537"/>
    <lineage>
        <taxon>Eukaryota</taxon>
        <taxon>Metazoa</taxon>
        <taxon>Chordata</taxon>
        <taxon>Craniata</taxon>
        <taxon>Vertebrata</taxon>
        <taxon>Euteleostomi</taxon>
        <taxon>Mammalia</taxon>
        <taxon>Eutheria</taxon>
        <taxon>Euarchontoglires</taxon>
        <taxon>Dermoptera</taxon>
        <taxon>Cynocephalidae</taxon>
        <taxon>Galeopterus</taxon>
    </lineage>
</organism>
<sequence>MGGLTRNPASCSVPRHPAPSSPPPLPAPTPLRNSRFLPSSQIQVTPPPSISPLQGMEAERPQEEEDGDQSPPQDEHGWPPLNSTTRPWRSAPPSPPPPGTRHTALGPRSASLLSLQTELLLDLVAEAQSRRLEEQRATFHVPQNPPSLGPTQPRPLEDREQLYSTILSHQCQRMEAQRSEPPLPPGGQELLELLLRVQGGGRMEEQRSRPPTHTC</sequence>
<protein>
    <submittedName>
        <fullName evidence="3">G-protein-signaling modulator 3</fullName>
    </submittedName>
</protein>
<dbReference type="RefSeq" id="XP_008586404.1">
    <property type="nucleotide sequence ID" value="XM_008588182.1"/>
</dbReference>
<evidence type="ECO:0000313" key="3">
    <source>
        <dbReference type="RefSeq" id="XP_008586404.1"/>
    </source>
</evidence>
<evidence type="ECO:0000256" key="1">
    <source>
        <dbReference type="SAM" id="MobiDB-lite"/>
    </source>
</evidence>
<dbReference type="Proteomes" id="UP000694923">
    <property type="component" value="Unplaced"/>
</dbReference>
<dbReference type="InterPro" id="IPR003109">
    <property type="entry name" value="GoLoco_motif"/>
</dbReference>
<dbReference type="InterPro" id="IPR042888">
    <property type="entry name" value="GPSM3"/>
</dbReference>
<proteinExistence type="predicted"/>
<dbReference type="PANTHER" id="PTHR47617">
    <property type="entry name" value="G-PROTEIN SIGNALING MODULATOR 3"/>
    <property type="match status" value="1"/>
</dbReference>
<dbReference type="PANTHER" id="PTHR47617:SF1">
    <property type="entry name" value="G-PROTEIN-SIGNALING MODULATOR 3"/>
    <property type="match status" value="1"/>
</dbReference>
<name>A0ABM0S0L3_GALVR</name>
<evidence type="ECO:0000313" key="2">
    <source>
        <dbReference type="Proteomes" id="UP000694923"/>
    </source>
</evidence>
<feature type="compositionally biased region" description="Pro residues" evidence="1">
    <location>
        <begin position="90"/>
        <end position="99"/>
    </location>
</feature>
<accession>A0ABM0S0L3</accession>
<dbReference type="GeneID" id="103603630"/>
<feature type="compositionally biased region" description="Pro residues" evidence="1">
    <location>
        <begin position="16"/>
        <end position="29"/>
    </location>
</feature>
<feature type="region of interest" description="Disordered" evidence="1">
    <location>
        <begin position="135"/>
        <end position="155"/>
    </location>
</feature>
<dbReference type="InterPro" id="IPR011990">
    <property type="entry name" value="TPR-like_helical_dom_sf"/>
</dbReference>
<feature type="region of interest" description="Disordered" evidence="1">
    <location>
        <begin position="1"/>
        <end position="110"/>
    </location>
</feature>
<gene>
    <name evidence="3" type="primary">GPSM3</name>
</gene>
<dbReference type="PROSITE" id="PS50877">
    <property type="entry name" value="GOLOCO"/>
    <property type="match status" value="2"/>
</dbReference>
<reference evidence="3" key="1">
    <citation type="submission" date="2025-08" db="UniProtKB">
        <authorList>
            <consortium name="RefSeq"/>
        </authorList>
    </citation>
    <scope>IDENTIFICATION</scope>
</reference>
<dbReference type="Pfam" id="PF02188">
    <property type="entry name" value="GoLoco"/>
    <property type="match status" value="1"/>
</dbReference>
<dbReference type="SMART" id="SM00390">
    <property type="entry name" value="GoLoco"/>
    <property type="match status" value="3"/>
</dbReference>
<keyword evidence="2" id="KW-1185">Reference proteome</keyword>
<dbReference type="Gene3D" id="1.25.40.10">
    <property type="entry name" value="Tetratricopeptide repeat domain"/>
    <property type="match status" value="1"/>
</dbReference>